<dbReference type="AlphaFoldDB" id="A0A067T5B7"/>
<dbReference type="OrthoDB" id="341421at2759"/>
<accession>A0A067T5B7</accession>
<sequence>MPKAKASGGAPKGPTDLNFWKNNCDDPDFAFEQYVQLYHFCFKHASSPTPYSGSSSFFHRQCIQECRERLITRHITDVSEGASQGKVDDILELGLR</sequence>
<protein>
    <submittedName>
        <fullName evidence="1">Uncharacterized protein</fullName>
    </submittedName>
</protein>
<evidence type="ECO:0000313" key="1">
    <source>
        <dbReference type="EMBL" id="KDR78326.1"/>
    </source>
</evidence>
<keyword evidence="2" id="KW-1185">Reference proteome</keyword>
<name>A0A067T5B7_GALM3</name>
<organism evidence="1 2">
    <name type="scientific">Galerina marginata (strain CBS 339.88)</name>
    <dbReference type="NCBI Taxonomy" id="685588"/>
    <lineage>
        <taxon>Eukaryota</taxon>
        <taxon>Fungi</taxon>
        <taxon>Dikarya</taxon>
        <taxon>Basidiomycota</taxon>
        <taxon>Agaricomycotina</taxon>
        <taxon>Agaricomycetes</taxon>
        <taxon>Agaricomycetidae</taxon>
        <taxon>Agaricales</taxon>
        <taxon>Agaricineae</taxon>
        <taxon>Strophariaceae</taxon>
        <taxon>Galerina</taxon>
    </lineage>
</organism>
<dbReference type="HOGENOM" id="CLU_2359908_0_0_1"/>
<dbReference type="Proteomes" id="UP000027222">
    <property type="component" value="Unassembled WGS sequence"/>
</dbReference>
<gene>
    <name evidence="1" type="ORF">GALMADRAFT_1313288</name>
</gene>
<reference evidence="2" key="1">
    <citation type="journal article" date="2014" name="Proc. Natl. Acad. Sci. U.S.A.">
        <title>Extensive sampling of basidiomycete genomes demonstrates inadequacy of the white-rot/brown-rot paradigm for wood decay fungi.</title>
        <authorList>
            <person name="Riley R."/>
            <person name="Salamov A.A."/>
            <person name="Brown D.W."/>
            <person name="Nagy L.G."/>
            <person name="Floudas D."/>
            <person name="Held B.W."/>
            <person name="Levasseur A."/>
            <person name="Lombard V."/>
            <person name="Morin E."/>
            <person name="Otillar R."/>
            <person name="Lindquist E.A."/>
            <person name="Sun H."/>
            <person name="LaButti K.M."/>
            <person name="Schmutz J."/>
            <person name="Jabbour D."/>
            <person name="Luo H."/>
            <person name="Baker S.E."/>
            <person name="Pisabarro A.G."/>
            <person name="Walton J.D."/>
            <person name="Blanchette R.A."/>
            <person name="Henrissat B."/>
            <person name="Martin F."/>
            <person name="Cullen D."/>
            <person name="Hibbett D.S."/>
            <person name="Grigoriev I.V."/>
        </authorList>
    </citation>
    <scope>NUCLEOTIDE SEQUENCE [LARGE SCALE GENOMIC DNA]</scope>
    <source>
        <strain evidence="2">CBS 339.88</strain>
    </source>
</reference>
<evidence type="ECO:0000313" key="2">
    <source>
        <dbReference type="Proteomes" id="UP000027222"/>
    </source>
</evidence>
<proteinExistence type="predicted"/>
<dbReference type="EMBL" id="KL142375">
    <property type="protein sequence ID" value="KDR78326.1"/>
    <property type="molecule type" value="Genomic_DNA"/>
</dbReference>